<organism evidence="2">
    <name type="scientific">Faunusvirus sp</name>
    <dbReference type="NCBI Taxonomy" id="2487766"/>
    <lineage>
        <taxon>Viruses</taxon>
        <taxon>Varidnaviria</taxon>
        <taxon>Bamfordvirae</taxon>
        <taxon>Nucleocytoviricota</taxon>
        <taxon>Megaviricetes</taxon>
        <taxon>Imitervirales</taxon>
        <taxon>Mimiviridae</taxon>
    </lineage>
</organism>
<feature type="compositionally biased region" description="Basic residues" evidence="1">
    <location>
        <begin position="19"/>
        <end position="56"/>
    </location>
</feature>
<name>A0A3G4ZW25_9VIRU</name>
<sequence length="114" mass="13546">MIIYICIMANNMIADTATHRRRKQPKSKILHQRRRHRQSGPKPSHRQRTSRRTRRRMHEDKYDNPNEIILPDEISGELCNIMSYVPPRKTEICDGFIKCCAKFVKNIIAFFMSC</sequence>
<protein>
    <submittedName>
        <fullName evidence="2">Uncharacterized protein</fullName>
    </submittedName>
</protein>
<feature type="region of interest" description="Disordered" evidence="1">
    <location>
        <begin position="17"/>
        <end position="67"/>
    </location>
</feature>
<dbReference type="EMBL" id="MK072133">
    <property type="protein sequence ID" value="AYV79085.1"/>
    <property type="molecule type" value="Genomic_DNA"/>
</dbReference>
<proteinExistence type="predicted"/>
<gene>
    <name evidence="2" type="ORF">Faunusvirus2_32</name>
</gene>
<accession>A0A3G4ZW25</accession>
<evidence type="ECO:0000256" key="1">
    <source>
        <dbReference type="SAM" id="MobiDB-lite"/>
    </source>
</evidence>
<reference evidence="2" key="1">
    <citation type="submission" date="2018-10" db="EMBL/GenBank/DDBJ databases">
        <title>Hidden diversity of soil giant viruses.</title>
        <authorList>
            <person name="Schulz F."/>
            <person name="Alteio L."/>
            <person name="Goudeau D."/>
            <person name="Ryan E.M."/>
            <person name="Malmstrom R.R."/>
            <person name="Blanchard J."/>
            <person name="Woyke T."/>
        </authorList>
    </citation>
    <scope>NUCLEOTIDE SEQUENCE</scope>
    <source>
        <strain evidence="2">FNV1</strain>
    </source>
</reference>
<evidence type="ECO:0000313" key="2">
    <source>
        <dbReference type="EMBL" id="AYV79085.1"/>
    </source>
</evidence>